<feature type="domain" description="CxC6 like cysteine cluster associated with KDZ" evidence="1">
    <location>
        <begin position="22"/>
        <end position="62"/>
    </location>
</feature>
<protein>
    <recommendedName>
        <fullName evidence="1">CxC6 like cysteine cluster associated with KDZ domain-containing protein</fullName>
    </recommendedName>
</protein>
<dbReference type="AlphaFoldDB" id="A0A0C9UGY8"/>
<evidence type="ECO:0000313" key="2">
    <source>
        <dbReference type="EMBL" id="KIJ24701.1"/>
    </source>
</evidence>
<gene>
    <name evidence="2" type="ORF">M422DRAFT_194383</name>
</gene>
<dbReference type="OrthoDB" id="2527272at2759"/>
<dbReference type="InterPro" id="IPR040898">
    <property type="entry name" value="CxC6"/>
</dbReference>
<dbReference type="HOGENOM" id="CLU_004966_2_0_1"/>
<evidence type="ECO:0000259" key="1">
    <source>
        <dbReference type="Pfam" id="PF18721"/>
    </source>
</evidence>
<accession>A0A0C9UGY8</accession>
<dbReference type="Proteomes" id="UP000054279">
    <property type="component" value="Unassembled WGS sequence"/>
</dbReference>
<evidence type="ECO:0000313" key="3">
    <source>
        <dbReference type="Proteomes" id="UP000054279"/>
    </source>
</evidence>
<dbReference type="EMBL" id="KN837465">
    <property type="protein sequence ID" value="KIJ24701.1"/>
    <property type="molecule type" value="Genomic_DNA"/>
</dbReference>
<feature type="non-terminal residue" evidence="2">
    <location>
        <position position="1"/>
    </location>
</feature>
<organism evidence="2 3">
    <name type="scientific">Sphaerobolus stellatus (strain SS14)</name>
    <dbReference type="NCBI Taxonomy" id="990650"/>
    <lineage>
        <taxon>Eukaryota</taxon>
        <taxon>Fungi</taxon>
        <taxon>Dikarya</taxon>
        <taxon>Basidiomycota</taxon>
        <taxon>Agaricomycotina</taxon>
        <taxon>Agaricomycetes</taxon>
        <taxon>Phallomycetidae</taxon>
        <taxon>Geastrales</taxon>
        <taxon>Sphaerobolaceae</taxon>
        <taxon>Sphaerobolus</taxon>
    </lineage>
</organism>
<proteinExistence type="predicted"/>
<sequence length="269" mass="31480">ESLPKQQRPPPGVNKGYVRLAVTDGKTLKFRICAKFPCNQPLENYATGRFCADHRDWADTCGKPNWLPANVRRNEQNEPMEVNCSHRFRARTSYCHQTIQWSCGIPISWGICYESESPTQVFELLEFTWPDENTRPGFIAYDNACKMLAHIAKHPEKRNWLHTTRFIVDAWHYINHRETDVLCRTWCNPHPTNGSQPDLVITAVGRDGVKHLSRAFNTETAEQFNSWMDGYEAQMRQMAKQTFAFYCHCTLLLYKEEVEERITKDEKWM</sequence>
<dbReference type="Pfam" id="PF18721">
    <property type="entry name" value="CxC6"/>
    <property type="match status" value="1"/>
</dbReference>
<keyword evidence="3" id="KW-1185">Reference proteome</keyword>
<name>A0A0C9UGY8_SPHS4</name>
<reference evidence="2 3" key="1">
    <citation type="submission" date="2014-06" db="EMBL/GenBank/DDBJ databases">
        <title>Evolutionary Origins and Diversification of the Mycorrhizal Mutualists.</title>
        <authorList>
            <consortium name="DOE Joint Genome Institute"/>
            <consortium name="Mycorrhizal Genomics Consortium"/>
            <person name="Kohler A."/>
            <person name="Kuo A."/>
            <person name="Nagy L.G."/>
            <person name="Floudas D."/>
            <person name="Copeland A."/>
            <person name="Barry K.W."/>
            <person name="Cichocki N."/>
            <person name="Veneault-Fourrey C."/>
            <person name="LaButti K."/>
            <person name="Lindquist E.A."/>
            <person name="Lipzen A."/>
            <person name="Lundell T."/>
            <person name="Morin E."/>
            <person name="Murat C."/>
            <person name="Riley R."/>
            <person name="Ohm R."/>
            <person name="Sun H."/>
            <person name="Tunlid A."/>
            <person name="Henrissat B."/>
            <person name="Grigoriev I.V."/>
            <person name="Hibbett D.S."/>
            <person name="Martin F."/>
        </authorList>
    </citation>
    <scope>NUCLEOTIDE SEQUENCE [LARGE SCALE GENOMIC DNA]</scope>
    <source>
        <strain evidence="2 3">SS14</strain>
    </source>
</reference>